<dbReference type="EMBL" id="DVMQ01000011">
    <property type="protein sequence ID" value="HIU23881.1"/>
    <property type="molecule type" value="Genomic_DNA"/>
</dbReference>
<dbReference type="InterPro" id="IPR022450">
    <property type="entry name" value="TsaD"/>
</dbReference>
<evidence type="ECO:0000256" key="3">
    <source>
        <dbReference type="ARBA" id="ARBA00022694"/>
    </source>
</evidence>
<evidence type="ECO:0000256" key="4">
    <source>
        <dbReference type="ARBA" id="ARBA00022723"/>
    </source>
</evidence>
<evidence type="ECO:0000256" key="5">
    <source>
        <dbReference type="ARBA" id="ARBA00023004"/>
    </source>
</evidence>
<dbReference type="InterPro" id="IPR016181">
    <property type="entry name" value="Acyl_CoA_acyltransferase"/>
</dbReference>
<evidence type="ECO:0000256" key="1">
    <source>
        <dbReference type="ARBA" id="ARBA00022490"/>
    </source>
</evidence>
<organism evidence="10 11">
    <name type="scientific">Candidatus Coprovicinus avistercoris</name>
    <dbReference type="NCBI Taxonomy" id="2840754"/>
    <lineage>
        <taxon>Bacteria</taxon>
        <taxon>Bacillati</taxon>
        <taxon>Actinomycetota</taxon>
        <taxon>Coriobacteriia</taxon>
        <taxon>Coriobacteriales</taxon>
        <taxon>Coriobacteriaceae</taxon>
        <taxon>Coriobacteriaceae incertae sedis</taxon>
        <taxon>Candidatus Coprovicinus</taxon>
    </lineage>
</organism>
<dbReference type="CDD" id="cd24032">
    <property type="entry name" value="ASKHA_NBD_TsaB"/>
    <property type="match status" value="1"/>
</dbReference>
<dbReference type="Pfam" id="PF00814">
    <property type="entry name" value="TsaD"/>
    <property type="match status" value="2"/>
</dbReference>
<dbReference type="Proteomes" id="UP000824078">
    <property type="component" value="Unassembled WGS sequence"/>
</dbReference>
<evidence type="ECO:0000256" key="6">
    <source>
        <dbReference type="ARBA" id="ARBA00023315"/>
    </source>
</evidence>
<dbReference type="PANTHER" id="PTHR11735:SF6">
    <property type="entry name" value="TRNA N6-ADENOSINE THREONYLCARBAMOYLTRANSFERASE, MITOCHONDRIAL"/>
    <property type="match status" value="1"/>
</dbReference>
<keyword evidence="1 8" id="KW-0963">Cytoplasm</keyword>
<dbReference type="NCBIfam" id="TIGR03725">
    <property type="entry name" value="T6A_YeaZ"/>
    <property type="match status" value="1"/>
</dbReference>
<proteinExistence type="inferred from homology"/>
<keyword evidence="2 8" id="KW-0808">Transferase</keyword>
<comment type="function">
    <text evidence="8">Required for the formation of a threonylcarbamoyl group on adenosine at position 37 (t(6)A37) in tRNAs that read codons beginning with adenine. Is involved in the transfer of the threonylcarbamoyl moiety of threonylcarbamoyl-AMP (TC-AMP) to the N6 group of A37, together with TsaE and TsaB. TsaD likely plays a direct catalytic role in this reaction.</text>
</comment>
<dbReference type="InterPro" id="IPR043129">
    <property type="entry name" value="ATPase_NBD"/>
</dbReference>
<comment type="cofactor">
    <cofactor evidence="8">
        <name>Fe(2+)</name>
        <dbReference type="ChEBI" id="CHEBI:29033"/>
    </cofactor>
    <text evidence="8">Binds 1 Fe(2+) ion per subunit.</text>
</comment>
<accession>A0A9D1HW85</accession>
<dbReference type="CDD" id="cd04301">
    <property type="entry name" value="NAT_SF"/>
    <property type="match status" value="1"/>
</dbReference>
<feature type="binding site" evidence="8">
    <location>
        <position position="587"/>
    </location>
    <ligand>
        <name>Fe cation</name>
        <dbReference type="ChEBI" id="CHEBI:24875"/>
    </ligand>
</feature>
<dbReference type="Gene3D" id="3.40.630.30">
    <property type="match status" value="1"/>
</dbReference>
<keyword evidence="4 8" id="KW-0479">Metal-binding</keyword>
<dbReference type="Pfam" id="PF00583">
    <property type="entry name" value="Acetyltransf_1"/>
    <property type="match status" value="1"/>
</dbReference>
<gene>
    <name evidence="8 10" type="primary">tsaD</name>
    <name evidence="10" type="ORF">IAD17_03045</name>
</gene>
<dbReference type="GO" id="GO:0005506">
    <property type="term" value="F:iron ion binding"/>
    <property type="evidence" value="ECO:0007669"/>
    <property type="project" value="UniProtKB-UniRule"/>
</dbReference>
<dbReference type="SUPFAM" id="SSF55729">
    <property type="entry name" value="Acyl-CoA N-acyltransferases (Nat)"/>
    <property type="match status" value="1"/>
</dbReference>
<evidence type="ECO:0000313" key="10">
    <source>
        <dbReference type="EMBL" id="HIU23881.1"/>
    </source>
</evidence>
<dbReference type="Gene3D" id="3.30.420.40">
    <property type="match status" value="4"/>
</dbReference>
<evidence type="ECO:0000259" key="9">
    <source>
        <dbReference type="PROSITE" id="PS51186"/>
    </source>
</evidence>
<sequence length="823" mass="87148">MCPKDVTGVNEGYVLALDTSTDMLACAVGRIDAQGEVDLLADHDHLCRRQANVELVTTVQSTLADAGLTMRDITAVLVGRGPGSFTGVRIGIATAKGMACGAGLPLFGTSALDAMAWSAWLRGVRGKLAVAGDAMRGEVYPGIYELDSTGVHRTFPAETVIKADACVKAWAARTDAQELALTGNGLHKYRARFEAAGFTRFTEEDVWYPTGEGLLRAALEAHVFSGGDPAHGDPALVLPIYTRLSDAEEAERTRLGLKKPASVELTGVDDALANIHLQLRPMTLNDTEAVAKLEKAAYEKSAHTPWTNEQFYEELSQPGRSWWVAHDQGSIIGFAGGYIAGSDFEVAEVVVESARRREGIARRLIARVAYDAQMLGASTLSLEVDEHNAPACALYKSLGLTQAGKRPHYYAKGHDALILHVSLPLAAEVIGGSDTHPEPAPSIRPWPIQATERSQESQRKIREAGPLILSIESSCDETAMALTDSHGVVCASVVATQIDFHARFGGVVPEIASRKHTEAIVGVFEETMARAGEHFGTDTLLPSDLSAVGVTAGPGLVGALVVGVAFAKGLCVSADLPLIAVHHLEGHLMANLFETPDLKPPFVASLVSGGNTMLVHVRAWGDYEVLGATIDDAVGEAFDKVAKALGLGYPGGPVISKLSAKGNPRAIHFPRAMMHSGDYRFSLSGLKTAVITYIEAENRAGRPINLPNLAASFEAAVIDVQVAKAVTAVEETGVKDFCVGGGVAANPSLRAAYREALEKRGVRVTVPPMRACGDNAAMIGIAALRSYRANDFAPLTLDADPNAPLGMWATSDAPVSPTWHVSS</sequence>
<dbReference type="InterPro" id="IPR017861">
    <property type="entry name" value="KAE1/TsaD"/>
</dbReference>
<dbReference type="CDD" id="cd24133">
    <property type="entry name" value="ASKHA_NBD_TsaD_bac"/>
    <property type="match status" value="1"/>
</dbReference>
<keyword evidence="3 8" id="KW-0819">tRNA processing</keyword>
<dbReference type="InterPro" id="IPR022496">
    <property type="entry name" value="T6A_TsaB"/>
</dbReference>
<feature type="binding site" evidence="8">
    <location>
        <begin position="606"/>
        <end position="610"/>
    </location>
    <ligand>
        <name>substrate</name>
    </ligand>
</feature>
<dbReference type="InterPro" id="IPR000182">
    <property type="entry name" value="GNAT_dom"/>
</dbReference>
<evidence type="ECO:0000256" key="2">
    <source>
        <dbReference type="ARBA" id="ARBA00022679"/>
    </source>
</evidence>
<dbReference type="EC" id="2.3.1.234" evidence="8"/>
<keyword evidence="5 8" id="KW-0408">Iron</keyword>
<dbReference type="GO" id="GO:0005829">
    <property type="term" value="C:cytosol"/>
    <property type="evidence" value="ECO:0007669"/>
    <property type="project" value="TreeGrafter"/>
</dbReference>
<dbReference type="GO" id="GO:0002949">
    <property type="term" value="P:tRNA threonylcarbamoyladenosine modification"/>
    <property type="evidence" value="ECO:0007669"/>
    <property type="project" value="UniProtKB-UniRule"/>
</dbReference>
<dbReference type="PANTHER" id="PTHR11735">
    <property type="entry name" value="TRNA N6-ADENOSINE THREONYLCARBAMOYLTRANSFERASE"/>
    <property type="match status" value="1"/>
</dbReference>
<dbReference type="NCBIfam" id="TIGR03723">
    <property type="entry name" value="T6A_TsaD_YgjD"/>
    <property type="match status" value="1"/>
</dbReference>
<feature type="binding site" evidence="8">
    <location>
        <position position="639"/>
    </location>
    <ligand>
        <name>substrate</name>
    </ligand>
</feature>
<evidence type="ECO:0000313" key="11">
    <source>
        <dbReference type="Proteomes" id="UP000824078"/>
    </source>
</evidence>
<comment type="catalytic activity">
    <reaction evidence="7 8">
        <text>L-threonylcarbamoyladenylate + adenosine(37) in tRNA = N(6)-L-threonylcarbamoyladenosine(37) in tRNA + AMP + H(+)</text>
        <dbReference type="Rhea" id="RHEA:37059"/>
        <dbReference type="Rhea" id="RHEA-COMP:10162"/>
        <dbReference type="Rhea" id="RHEA-COMP:10163"/>
        <dbReference type="ChEBI" id="CHEBI:15378"/>
        <dbReference type="ChEBI" id="CHEBI:73682"/>
        <dbReference type="ChEBI" id="CHEBI:74411"/>
        <dbReference type="ChEBI" id="CHEBI:74418"/>
        <dbReference type="ChEBI" id="CHEBI:456215"/>
        <dbReference type="EC" id="2.3.1.234"/>
    </reaction>
</comment>
<feature type="binding site" evidence="8">
    <location>
        <position position="746"/>
    </location>
    <ligand>
        <name>substrate</name>
    </ligand>
</feature>
<dbReference type="SUPFAM" id="SSF53067">
    <property type="entry name" value="Actin-like ATPase domain"/>
    <property type="match status" value="4"/>
</dbReference>
<comment type="caution">
    <text evidence="10">The sequence shown here is derived from an EMBL/GenBank/DDBJ whole genome shotgun (WGS) entry which is preliminary data.</text>
</comment>
<evidence type="ECO:0000256" key="7">
    <source>
        <dbReference type="ARBA" id="ARBA00048117"/>
    </source>
</evidence>
<dbReference type="InterPro" id="IPR000905">
    <property type="entry name" value="Gcp-like_dom"/>
</dbReference>
<dbReference type="NCBIfam" id="TIGR00329">
    <property type="entry name" value="gcp_kae1"/>
    <property type="match status" value="1"/>
</dbReference>
<feature type="domain" description="N-acetyltransferase" evidence="9">
    <location>
        <begin position="277"/>
        <end position="424"/>
    </location>
</feature>
<reference evidence="10" key="1">
    <citation type="submission" date="2020-10" db="EMBL/GenBank/DDBJ databases">
        <authorList>
            <person name="Gilroy R."/>
        </authorList>
    </citation>
    <scope>NUCLEOTIDE SEQUENCE</scope>
    <source>
        <strain evidence="10">ChiHjej12B11-29160</strain>
    </source>
</reference>
<dbReference type="FunFam" id="3.30.420.40:FF:000040">
    <property type="entry name" value="tRNA N6-adenosine threonylcarbamoyltransferase"/>
    <property type="match status" value="1"/>
</dbReference>
<dbReference type="GO" id="GO:0061711">
    <property type="term" value="F:tRNA N(6)-L-threonylcarbamoyladenine synthase activity"/>
    <property type="evidence" value="ECO:0007669"/>
    <property type="project" value="UniProtKB-EC"/>
</dbReference>
<protein>
    <recommendedName>
        <fullName evidence="8">tRNA N6-adenosine threonylcarbamoyltransferase</fullName>
        <ecNumber evidence="8">2.3.1.234</ecNumber>
    </recommendedName>
    <alternativeName>
        <fullName evidence="8">N6-L-threonylcarbamoyladenine synthase</fullName>
        <shortName evidence="8">t(6)A synthase</shortName>
    </alternativeName>
    <alternativeName>
        <fullName evidence="8">t(6)A37 threonylcarbamoyladenosine biosynthesis protein TsaD</fullName>
    </alternativeName>
    <alternativeName>
        <fullName evidence="8">tRNA threonylcarbamoyladenosine biosynthesis protein TsaD</fullName>
    </alternativeName>
</protein>
<dbReference type="AlphaFoldDB" id="A0A9D1HW85"/>
<comment type="subcellular location">
    <subcellularLocation>
        <location evidence="8">Cytoplasm</location>
    </subcellularLocation>
</comment>
<dbReference type="PROSITE" id="PS51186">
    <property type="entry name" value="GNAT"/>
    <property type="match status" value="1"/>
</dbReference>
<keyword evidence="6 8" id="KW-0012">Acyltransferase</keyword>
<reference evidence="10" key="2">
    <citation type="journal article" date="2021" name="PeerJ">
        <title>Extensive microbial diversity within the chicken gut microbiome revealed by metagenomics and culture.</title>
        <authorList>
            <person name="Gilroy R."/>
            <person name="Ravi A."/>
            <person name="Getino M."/>
            <person name="Pursley I."/>
            <person name="Horton D.L."/>
            <person name="Alikhan N.F."/>
            <person name="Baker D."/>
            <person name="Gharbi K."/>
            <person name="Hall N."/>
            <person name="Watson M."/>
            <person name="Adriaenssens E.M."/>
            <person name="Foster-Nyarko E."/>
            <person name="Jarju S."/>
            <person name="Secka A."/>
            <person name="Antonio M."/>
            <person name="Oren A."/>
            <person name="Chaudhuri R.R."/>
            <person name="La Ragione R."/>
            <person name="Hildebrand F."/>
            <person name="Pallen M.J."/>
        </authorList>
    </citation>
    <scope>NUCLEOTIDE SEQUENCE</scope>
    <source>
        <strain evidence="10">ChiHjej12B11-29160</strain>
    </source>
</reference>
<dbReference type="HAMAP" id="MF_01445">
    <property type="entry name" value="TsaD"/>
    <property type="match status" value="1"/>
</dbReference>
<comment type="similarity">
    <text evidence="8">Belongs to the KAE1 / TsaD family.</text>
</comment>
<dbReference type="PRINTS" id="PR00789">
    <property type="entry name" value="OSIALOPTASE"/>
</dbReference>
<feature type="binding site" evidence="8">
    <location>
        <position position="583"/>
    </location>
    <ligand>
        <name>Fe cation</name>
        <dbReference type="ChEBI" id="CHEBI:24875"/>
    </ligand>
</feature>
<evidence type="ECO:0000256" key="8">
    <source>
        <dbReference type="HAMAP-Rule" id="MF_01445"/>
    </source>
</evidence>
<comment type="caution">
    <text evidence="8">Lacks conserved residue(s) required for the propagation of feature annotation.</text>
</comment>
<name>A0A9D1HW85_9ACTN</name>
<feature type="binding site" evidence="8">
    <location>
        <position position="774"/>
    </location>
    <ligand>
        <name>Fe cation</name>
        <dbReference type="ChEBI" id="CHEBI:24875"/>
    </ligand>
</feature>
<feature type="binding site" evidence="8">
    <location>
        <position position="652"/>
    </location>
    <ligand>
        <name>substrate</name>
    </ligand>
</feature>